<sequence length="69" mass="7863">MAISTLFNFLLNNPNAPVPFPWERIIDIQRRLIYYRHNGTGGMIFDARRLVNVGGAETFGFLATKEFAC</sequence>
<accession>A0A371FIM8</accession>
<dbReference type="Proteomes" id="UP000257109">
    <property type="component" value="Unassembled WGS sequence"/>
</dbReference>
<protein>
    <submittedName>
        <fullName evidence="1">Uncharacterized protein</fullName>
    </submittedName>
</protein>
<name>A0A371FIM8_MUCPR</name>
<dbReference type="OrthoDB" id="1349760at2759"/>
<dbReference type="EMBL" id="QJKJ01008949">
    <property type="protein sequence ID" value="RDX78164.1"/>
    <property type="molecule type" value="Genomic_DNA"/>
</dbReference>
<feature type="non-terminal residue" evidence="1">
    <location>
        <position position="1"/>
    </location>
</feature>
<evidence type="ECO:0000313" key="2">
    <source>
        <dbReference type="Proteomes" id="UP000257109"/>
    </source>
</evidence>
<comment type="caution">
    <text evidence="1">The sequence shown here is derived from an EMBL/GenBank/DDBJ whole genome shotgun (WGS) entry which is preliminary data.</text>
</comment>
<reference evidence="1" key="1">
    <citation type="submission" date="2018-05" db="EMBL/GenBank/DDBJ databases">
        <title>Draft genome of Mucuna pruriens seed.</title>
        <authorList>
            <person name="Nnadi N.E."/>
            <person name="Vos R."/>
            <person name="Hasami M.H."/>
            <person name="Devisetty U.K."/>
            <person name="Aguiy J.C."/>
        </authorList>
    </citation>
    <scope>NUCLEOTIDE SEQUENCE [LARGE SCALE GENOMIC DNA]</scope>
    <source>
        <strain evidence="1">JCA_2017</strain>
    </source>
</reference>
<organism evidence="1 2">
    <name type="scientific">Mucuna pruriens</name>
    <name type="common">Velvet bean</name>
    <name type="synonym">Dolichos pruriens</name>
    <dbReference type="NCBI Taxonomy" id="157652"/>
    <lineage>
        <taxon>Eukaryota</taxon>
        <taxon>Viridiplantae</taxon>
        <taxon>Streptophyta</taxon>
        <taxon>Embryophyta</taxon>
        <taxon>Tracheophyta</taxon>
        <taxon>Spermatophyta</taxon>
        <taxon>Magnoliopsida</taxon>
        <taxon>eudicotyledons</taxon>
        <taxon>Gunneridae</taxon>
        <taxon>Pentapetalae</taxon>
        <taxon>rosids</taxon>
        <taxon>fabids</taxon>
        <taxon>Fabales</taxon>
        <taxon>Fabaceae</taxon>
        <taxon>Papilionoideae</taxon>
        <taxon>50 kb inversion clade</taxon>
        <taxon>NPAAA clade</taxon>
        <taxon>indigoferoid/millettioid clade</taxon>
        <taxon>Phaseoleae</taxon>
        <taxon>Mucuna</taxon>
    </lineage>
</organism>
<keyword evidence="2" id="KW-1185">Reference proteome</keyword>
<dbReference type="AlphaFoldDB" id="A0A371FIM8"/>
<proteinExistence type="predicted"/>
<evidence type="ECO:0000313" key="1">
    <source>
        <dbReference type="EMBL" id="RDX78164.1"/>
    </source>
</evidence>
<gene>
    <name evidence="1" type="ORF">CR513_41591</name>
</gene>